<evidence type="ECO:0000313" key="3">
    <source>
        <dbReference type="Proteomes" id="UP000835792"/>
    </source>
</evidence>
<dbReference type="SUPFAM" id="SSF52540">
    <property type="entry name" value="P-loop containing nucleoside triphosphate hydrolases"/>
    <property type="match status" value="1"/>
</dbReference>
<proteinExistence type="predicted"/>
<gene>
    <name evidence="2" type="ORF">GHA_05182</name>
</gene>
<dbReference type="RefSeq" id="WP_053065231.1">
    <property type="nucleotide sequence ID" value="NZ_CAHPRB010000048.1"/>
</dbReference>
<dbReference type="CDD" id="cd02019">
    <property type="entry name" value="NK"/>
    <property type="match status" value="1"/>
</dbReference>
<sequence>MNDVSYNDQPIQIPSEDRFGIDPFARTLASSILKIKSPQGSVIALNGPWGSGKSSALNLIKHHLEQPVRDDDIVIIDFACWWFRGEEALALAFFRELYAGLSPSLGEKLKQSLPKLGARLLKAGSVLGGAADLAGAGGTGSVAGNAMEWLGGLIEQDEGVEKLHAKLSASLQEQPKRFLVVIDDIDRLSPDEALLIFRLVKSVGRLPNVMYLLVYDRILAEKIVSERFPSEGPHYLEKIVQAAFELPEPVITDVQQHLLEQVGTICGDIPDEQVIRFLNVFYEGIATEMRTPRDVARFVNSLSVTWPAVSEDVNVADFVALEVLRLLHPNIYRAIRQNKSLLCSIELRDQANKKLVAERLDNLFFKDKELECQNRLRSLLKRIFPVLEGVWGNMTYSHDWELVWSRERRVCSISHFDTYFRFSIGCDVLSAEELNDILSKISDIEYIKNVLRDSLTINRSTGGTKAAVILDELKVNAEKISIDDIEPLLTALFEIADEMDIDADQAKGLDFSNNAFRLHWLLRALTKERLSLEERSGIFVSACKHASLGWLADFTNSAWTDYHPTDERPPECEDKCLTTEEDAGYLRTMLADCFARELDKDNGYALLRHKDFSLLIYQWQQLLGEDDLRIKQWMETLLDDDENIKSIAIAFTSYGWTQTMGDAVARRKIYVNIKRLGQFIDISAFKTRIEELAGKGVFPEVNEFWDCWLKLK</sequence>
<evidence type="ECO:0000259" key="1">
    <source>
        <dbReference type="Pfam" id="PF07693"/>
    </source>
</evidence>
<comment type="caution">
    <text evidence="2">The sequence shown here is derived from an EMBL/GenBank/DDBJ whole genome shotgun (WGS) entry which is preliminary data.</text>
</comment>
<keyword evidence="3" id="KW-1185">Reference proteome</keyword>
<organism evidence="2 3">
    <name type="scientific">Citrobacter youngae</name>
    <dbReference type="NCBI Taxonomy" id="133448"/>
    <lineage>
        <taxon>Bacteria</taxon>
        <taxon>Pseudomonadati</taxon>
        <taxon>Pseudomonadota</taxon>
        <taxon>Gammaproteobacteria</taxon>
        <taxon>Enterobacterales</taxon>
        <taxon>Enterobacteriaceae</taxon>
        <taxon>Citrobacter</taxon>
        <taxon>Citrobacter freundii complex</taxon>
    </lineage>
</organism>
<protein>
    <submittedName>
        <fullName evidence="2">Predicted P-loop ATPase</fullName>
    </submittedName>
</protein>
<name>A0ABN7GU40_9ENTR</name>
<evidence type="ECO:0000313" key="2">
    <source>
        <dbReference type="EMBL" id="CAB5617918.1"/>
    </source>
</evidence>
<feature type="domain" description="KAP NTPase" evidence="1">
    <location>
        <begin position="22"/>
        <end position="305"/>
    </location>
</feature>
<dbReference type="InterPro" id="IPR027417">
    <property type="entry name" value="P-loop_NTPase"/>
</dbReference>
<reference evidence="2" key="1">
    <citation type="submission" date="2020-05" db="EMBL/GenBank/DDBJ databases">
        <authorList>
            <person name="Delgado-Blas J."/>
        </authorList>
    </citation>
    <scope>NUCLEOTIDE SEQUENCE</scope>
    <source>
        <strain evidence="2">BB1468</strain>
    </source>
</reference>
<dbReference type="Proteomes" id="UP000835792">
    <property type="component" value="Unassembled WGS sequence"/>
</dbReference>
<accession>A0ABN7GU40</accession>
<dbReference type="Pfam" id="PF07693">
    <property type="entry name" value="KAP_NTPase"/>
    <property type="match status" value="1"/>
</dbReference>
<dbReference type="Gene3D" id="3.40.50.300">
    <property type="entry name" value="P-loop containing nucleotide triphosphate hydrolases"/>
    <property type="match status" value="1"/>
</dbReference>
<dbReference type="EMBL" id="CAHPRB010000048">
    <property type="protein sequence ID" value="CAB5617918.1"/>
    <property type="molecule type" value="Genomic_DNA"/>
</dbReference>
<dbReference type="InterPro" id="IPR011646">
    <property type="entry name" value="KAP_P-loop"/>
</dbReference>